<accession>A0A9P1BGJ6</accession>
<gene>
    <name evidence="1" type="ORF">C1SCF055_LOCUS1523</name>
</gene>
<name>A0A9P1BGJ6_9DINO</name>
<evidence type="ECO:0000313" key="3">
    <source>
        <dbReference type="Proteomes" id="UP001152797"/>
    </source>
</evidence>
<keyword evidence="3" id="KW-1185">Reference proteome</keyword>
<dbReference type="AlphaFoldDB" id="A0A9P1BGJ6"/>
<protein>
    <submittedName>
        <fullName evidence="1">Uncharacterized protein</fullName>
    </submittedName>
</protein>
<dbReference type="EMBL" id="CAMXCT010000047">
    <property type="protein sequence ID" value="CAI3972992.1"/>
    <property type="molecule type" value="Genomic_DNA"/>
</dbReference>
<dbReference type="Proteomes" id="UP001152797">
    <property type="component" value="Unassembled WGS sequence"/>
</dbReference>
<reference evidence="1" key="1">
    <citation type="submission" date="2022-10" db="EMBL/GenBank/DDBJ databases">
        <authorList>
            <person name="Chen Y."/>
            <person name="Dougan E. K."/>
            <person name="Chan C."/>
            <person name="Rhodes N."/>
            <person name="Thang M."/>
        </authorList>
    </citation>
    <scope>NUCLEOTIDE SEQUENCE</scope>
</reference>
<evidence type="ECO:0000313" key="1">
    <source>
        <dbReference type="EMBL" id="CAI3972992.1"/>
    </source>
</evidence>
<evidence type="ECO:0000313" key="2">
    <source>
        <dbReference type="EMBL" id="CAL4760304.1"/>
    </source>
</evidence>
<sequence length="246" mass="27967">MDPDSQAADTLPADLVDFPYGSESFFHVGETPLVCWQAVGDDQRQCEWSVPHLFSGLRILASIDEEVEEGCKFEDLTWSEKMRRARLWKKSCKASWNKTHGLLWPGVDPPDLLLPMAVSKRKREEQQEQNNSYFTESTLPTSMLFSALCSQITQHRLRTRSRYAACRLLYDILKKLTGTGKMKVAFTAEGRLYNIAIPRSGLVNSSIIGSFMDDAVSLSDVKRSWRKDAQDADKTWIYGNWGSQTD</sequence>
<comment type="caution">
    <text evidence="1">The sequence shown here is derived from an EMBL/GenBank/DDBJ whole genome shotgun (WGS) entry which is preliminary data.</text>
</comment>
<dbReference type="EMBL" id="CAMXCT030000047">
    <property type="protein sequence ID" value="CAL4760304.1"/>
    <property type="molecule type" value="Genomic_DNA"/>
</dbReference>
<dbReference type="EMBL" id="CAMXCT020000047">
    <property type="protein sequence ID" value="CAL1126367.1"/>
    <property type="molecule type" value="Genomic_DNA"/>
</dbReference>
<reference evidence="2 3" key="2">
    <citation type="submission" date="2024-05" db="EMBL/GenBank/DDBJ databases">
        <authorList>
            <person name="Chen Y."/>
            <person name="Shah S."/>
            <person name="Dougan E. K."/>
            <person name="Thang M."/>
            <person name="Chan C."/>
        </authorList>
    </citation>
    <scope>NUCLEOTIDE SEQUENCE [LARGE SCALE GENOMIC DNA]</scope>
</reference>
<organism evidence="1">
    <name type="scientific">Cladocopium goreaui</name>
    <dbReference type="NCBI Taxonomy" id="2562237"/>
    <lineage>
        <taxon>Eukaryota</taxon>
        <taxon>Sar</taxon>
        <taxon>Alveolata</taxon>
        <taxon>Dinophyceae</taxon>
        <taxon>Suessiales</taxon>
        <taxon>Symbiodiniaceae</taxon>
        <taxon>Cladocopium</taxon>
    </lineage>
</organism>
<proteinExistence type="predicted"/>